<accession>A0AAV1CZC8</accession>
<comment type="subcellular location">
    <subcellularLocation>
        <location evidence="1">Golgi apparatus membrane</location>
        <topology evidence="1">Single-pass type II membrane protein</topology>
    </subcellularLocation>
</comment>
<organism evidence="6 7">
    <name type="scientific">Oldenlandia corymbosa var. corymbosa</name>
    <dbReference type="NCBI Taxonomy" id="529605"/>
    <lineage>
        <taxon>Eukaryota</taxon>
        <taxon>Viridiplantae</taxon>
        <taxon>Streptophyta</taxon>
        <taxon>Embryophyta</taxon>
        <taxon>Tracheophyta</taxon>
        <taxon>Spermatophyta</taxon>
        <taxon>Magnoliopsida</taxon>
        <taxon>eudicotyledons</taxon>
        <taxon>Gunneridae</taxon>
        <taxon>Pentapetalae</taxon>
        <taxon>asterids</taxon>
        <taxon>lamiids</taxon>
        <taxon>Gentianales</taxon>
        <taxon>Rubiaceae</taxon>
        <taxon>Rubioideae</taxon>
        <taxon>Spermacoceae</taxon>
        <taxon>Hedyotis-Oldenlandia complex</taxon>
        <taxon>Oldenlandia</taxon>
    </lineage>
</organism>
<dbReference type="AlphaFoldDB" id="A0AAV1CZC8"/>
<evidence type="ECO:0000256" key="4">
    <source>
        <dbReference type="ARBA" id="ARBA00023180"/>
    </source>
</evidence>
<evidence type="ECO:0000256" key="2">
    <source>
        <dbReference type="ARBA" id="ARBA00022676"/>
    </source>
</evidence>
<dbReference type="Pfam" id="PF04577">
    <property type="entry name" value="Glyco_transf_61"/>
    <property type="match status" value="1"/>
</dbReference>
<protein>
    <submittedName>
        <fullName evidence="6">OLC1v1036786C1</fullName>
    </submittedName>
</protein>
<dbReference type="InterPro" id="IPR007657">
    <property type="entry name" value="Glycosyltransferase_61"/>
</dbReference>
<keyword evidence="7" id="KW-1185">Reference proteome</keyword>
<dbReference type="PANTHER" id="PTHR20961">
    <property type="entry name" value="GLYCOSYLTRANSFERASE"/>
    <property type="match status" value="1"/>
</dbReference>
<keyword evidence="4" id="KW-0325">Glycoprotein</keyword>
<dbReference type="GO" id="GO:0016763">
    <property type="term" value="F:pentosyltransferase activity"/>
    <property type="evidence" value="ECO:0007669"/>
    <property type="project" value="UniProtKB-ARBA"/>
</dbReference>
<sequence length="339" mass="38625">MNVSDIWQLEDDDPRLVSEADALNSPICSSVANGTLCCDRSSIRSDVCKLKGDIRTDSGSSSIFLYTNTEFSDYVPSISDDGHGNEILHHEKIRPYTRKWETNMMMEKVSELDLIVKKGNSTSNTKNQHHKCDVNHEVPAVFFSTGGYTGNVYHDINDGILPLYITSQHFNRKVVFVILDYHEWWLTEYGDVLGLMRAEEKEGKLMLKKSKPSLAIISRKGSREITNENALVKMAEEIGFSVTVLRPEKTTELAKMYRVLNSSDVMIGVHGAAMTNFLFMKPDSIFVQIIPLGLDWPSENYYGEPSRRLGLKYIRYKILRISITNIHKLVKHELLTYPH</sequence>
<keyword evidence="2" id="KW-0328">Glycosyltransferase</keyword>
<feature type="domain" description="Glycosyltransferase 61 catalytic" evidence="5">
    <location>
        <begin position="205"/>
        <end position="286"/>
    </location>
</feature>
<evidence type="ECO:0000259" key="5">
    <source>
        <dbReference type="Pfam" id="PF04577"/>
    </source>
</evidence>
<dbReference type="Proteomes" id="UP001161247">
    <property type="component" value="Chromosome 3"/>
</dbReference>
<evidence type="ECO:0000256" key="1">
    <source>
        <dbReference type="ARBA" id="ARBA00004323"/>
    </source>
</evidence>
<dbReference type="GO" id="GO:0000139">
    <property type="term" value="C:Golgi membrane"/>
    <property type="evidence" value="ECO:0007669"/>
    <property type="project" value="UniProtKB-SubCell"/>
</dbReference>
<evidence type="ECO:0000313" key="6">
    <source>
        <dbReference type="EMBL" id="CAI9099898.1"/>
    </source>
</evidence>
<dbReference type="InterPro" id="IPR049625">
    <property type="entry name" value="Glyco_transf_61_cat"/>
</dbReference>
<dbReference type="EMBL" id="OX459120">
    <property type="protein sequence ID" value="CAI9099898.1"/>
    <property type="molecule type" value="Genomic_DNA"/>
</dbReference>
<dbReference type="PANTHER" id="PTHR20961:SF124">
    <property type="entry name" value="GLYCOSYLTRANSFERASE"/>
    <property type="match status" value="1"/>
</dbReference>
<reference evidence="6" key="1">
    <citation type="submission" date="2023-03" db="EMBL/GenBank/DDBJ databases">
        <authorList>
            <person name="Julca I."/>
        </authorList>
    </citation>
    <scope>NUCLEOTIDE SEQUENCE</scope>
</reference>
<name>A0AAV1CZC8_OLDCO</name>
<proteinExistence type="predicted"/>
<evidence type="ECO:0000256" key="3">
    <source>
        <dbReference type="ARBA" id="ARBA00022679"/>
    </source>
</evidence>
<keyword evidence="3" id="KW-0808">Transferase</keyword>
<evidence type="ECO:0000313" key="7">
    <source>
        <dbReference type="Proteomes" id="UP001161247"/>
    </source>
</evidence>
<gene>
    <name evidence="6" type="ORF">OLC1_LOCUS9833</name>
</gene>